<keyword evidence="1" id="KW-0808">Transferase</keyword>
<accession>A0ABV5DCJ1</accession>
<dbReference type="SMART" id="SM00220">
    <property type="entry name" value="S_TKc"/>
    <property type="match status" value="1"/>
</dbReference>
<evidence type="ECO:0000256" key="2">
    <source>
        <dbReference type="ARBA" id="ARBA00022741"/>
    </source>
</evidence>
<keyword evidence="4 5" id="KW-0067">ATP-binding</keyword>
<keyword evidence="9" id="KW-1185">Reference proteome</keyword>
<dbReference type="PANTHER" id="PTHR43289">
    <property type="entry name" value="MITOGEN-ACTIVATED PROTEIN KINASE KINASE KINASE 20-RELATED"/>
    <property type="match status" value="1"/>
</dbReference>
<evidence type="ECO:0000259" key="7">
    <source>
        <dbReference type="PROSITE" id="PS50011"/>
    </source>
</evidence>
<feature type="region of interest" description="Disordered" evidence="6">
    <location>
        <begin position="271"/>
        <end position="295"/>
    </location>
</feature>
<dbReference type="PANTHER" id="PTHR43289:SF30">
    <property type="entry name" value="NON-SPECIFIC SERINE_THREONINE PROTEIN KINASE"/>
    <property type="match status" value="1"/>
</dbReference>
<dbReference type="CDD" id="cd14014">
    <property type="entry name" value="STKc_PknB_like"/>
    <property type="match status" value="1"/>
</dbReference>
<feature type="compositionally biased region" description="Basic and acidic residues" evidence="6">
    <location>
        <begin position="275"/>
        <end position="295"/>
    </location>
</feature>
<dbReference type="Gene3D" id="3.30.200.20">
    <property type="entry name" value="Phosphorylase Kinase, domain 1"/>
    <property type="match status" value="1"/>
</dbReference>
<gene>
    <name evidence="8" type="ORF">VSS30_10120</name>
</gene>
<dbReference type="Pfam" id="PF00656">
    <property type="entry name" value="Peptidase_C14"/>
    <property type="match status" value="1"/>
</dbReference>
<dbReference type="InterPro" id="IPR017441">
    <property type="entry name" value="Protein_kinase_ATP_BS"/>
</dbReference>
<dbReference type="Gene3D" id="3.40.50.1460">
    <property type="match status" value="1"/>
</dbReference>
<evidence type="ECO:0000256" key="1">
    <source>
        <dbReference type="ARBA" id="ARBA00022679"/>
    </source>
</evidence>
<comment type="caution">
    <text evidence="8">The sequence shown here is derived from an EMBL/GenBank/DDBJ whole genome shotgun (WGS) entry which is preliminary data.</text>
</comment>
<dbReference type="PROSITE" id="PS00107">
    <property type="entry name" value="PROTEIN_KINASE_ATP"/>
    <property type="match status" value="1"/>
</dbReference>
<dbReference type="EMBL" id="JAYMRR010000004">
    <property type="protein sequence ID" value="MFB8749154.1"/>
    <property type="molecule type" value="Genomic_DNA"/>
</dbReference>
<dbReference type="InterPro" id="IPR000719">
    <property type="entry name" value="Prot_kinase_dom"/>
</dbReference>
<keyword evidence="2 5" id="KW-0547">Nucleotide-binding</keyword>
<protein>
    <submittedName>
        <fullName evidence="8">Protein kinase</fullName>
    </submittedName>
</protein>
<dbReference type="Gene3D" id="1.10.510.10">
    <property type="entry name" value="Transferase(Phosphotransferase) domain 1"/>
    <property type="match status" value="1"/>
</dbReference>
<dbReference type="SUPFAM" id="SSF56112">
    <property type="entry name" value="Protein kinase-like (PK-like)"/>
    <property type="match status" value="1"/>
</dbReference>
<keyword evidence="3 8" id="KW-0418">Kinase</keyword>
<dbReference type="PROSITE" id="PS50011">
    <property type="entry name" value="PROTEIN_KINASE_DOM"/>
    <property type="match status" value="1"/>
</dbReference>
<evidence type="ECO:0000313" key="8">
    <source>
        <dbReference type="EMBL" id="MFB8749154.1"/>
    </source>
</evidence>
<organism evidence="8 9">
    <name type="scientific">Streptomyces parvulus</name>
    <dbReference type="NCBI Taxonomy" id="146923"/>
    <lineage>
        <taxon>Bacteria</taxon>
        <taxon>Bacillati</taxon>
        <taxon>Actinomycetota</taxon>
        <taxon>Actinomycetes</taxon>
        <taxon>Kitasatosporales</taxon>
        <taxon>Streptomycetaceae</taxon>
        <taxon>Streptomyces</taxon>
    </lineage>
</organism>
<dbReference type="Pfam" id="PF00069">
    <property type="entry name" value="Pkinase"/>
    <property type="match status" value="1"/>
</dbReference>
<evidence type="ECO:0000313" key="9">
    <source>
        <dbReference type="Proteomes" id="UP001585018"/>
    </source>
</evidence>
<dbReference type="InterPro" id="IPR011600">
    <property type="entry name" value="Pept_C14_caspase"/>
</dbReference>
<dbReference type="PROSITE" id="PS00108">
    <property type="entry name" value="PROTEIN_KINASE_ST"/>
    <property type="match status" value="1"/>
</dbReference>
<dbReference type="SUPFAM" id="SSF52129">
    <property type="entry name" value="Caspase-like"/>
    <property type="match status" value="1"/>
</dbReference>
<dbReference type="InterPro" id="IPR011009">
    <property type="entry name" value="Kinase-like_dom_sf"/>
</dbReference>
<feature type="domain" description="Protein kinase" evidence="7">
    <location>
        <begin position="299"/>
        <end position="562"/>
    </location>
</feature>
<evidence type="ECO:0000256" key="6">
    <source>
        <dbReference type="SAM" id="MobiDB-lite"/>
    </source>
</evidence>
<dbReference type="RefSeq" id="WP_376718642.1">
    <property type="nucleotide sequence ID" value="NZ_JAYMRR010000004.1"/>
</dbReference>
<proteinExistence type="predicted"/>
<dbReference type="GO" id="GO:0016301">
    <property type="term" value="F:kinase activity"/>
    <property type="evidence" value="ECO:0007669"/>
    <property type="project" value="UniProtKB-KW"/>
</dbReference>
<dbReference type="InterPro" id="IPR008271">
    <property type="entry name" value="Ser/Thr_kinase_AS"/>
</dbReference>
<feature type="binding site" evidence="5">
    <location>
        <position position="328"/>
    </location>
    <ligand>
        <name>ATP</name>
        <dbReference type="ChEBI" id="CHEBI:30616"/>
    </ligand>
</feature>
<evidence type="ECO:0000256" key="4">
    <source>
        <dbReference type="ARBA" id="ARBA00022840"/>
    </source>
</evidence>
<reference evidence="8 9" key="1">
    <citation type="submission" date="2024-01" db="EMBL/GenBank/DDBJ databases">
        <title>Genome mining of biosynthetic gene clusters to explore secondary metabolites of Streptomyces sp.</title>
        <authorList>
            <person name="Baig A."/>
            <person name="Ajitkumar Shintre N."/>
            <person name="Kumar H."/>
            <person name="Anbarasu A."/>
            <person name="Ramaiah S."/>
        </authorList>
    </citation>
    <scope>NUCLEOTIDE SEQUENCE [LARGE SCALE GENOMIC DNA]</scope>
    <source>
        <strain evidence="8 9">A03</strain>
    </source>
</reference>
<dbReference type="Proteomes" id="UP001585018">
    <property type="component" value="Unassembled WGS sequence"/>
</dbReference>
<sequence length="566" mass="60777">MPLPRPDSSRAVLIGVAEYDHLPPLPAIRNNLAALAEFFTSPQGWGLPAEHCTVVTDPRQSSEFIDPVQRAAAEATDTLLVYYSGHGHLDDEMRYSVSVTGSRQDQPWTCLPYSWLKSVLTQTRAQRRVVILDSCFSGQAHGLMTDAADALRVQVATSGAVVISSARHDLPALAPVGETYTAFTGELLDVLTHGIAGGPPEISVDAAYAHVKAALAARGRPTPDRTGTDTSGALIIARNPGFRPPHASAATPRPVPGTHLRALAERLYPLSADPRSSRHHMEPTEASRRTEPDSVGERYEILSPLGRGGMGTVSIAYDRLLDRRVALKSIEIRGGYEPFTRRVFWSEVRVAAALNHPNVAAIHDVVEDKAGRYFVMELVPGTDLTTAIKEGPLSPDQAAEVVHDVLSGLDAAHQRGVVHCDVKPGNIMLTPNGRIKILDFGVSHVIAEEEHGPLHRGDGTMVGTPLYMAPESLLGQLPTVAADIYGTGVVFYQLCTGQPPYPVGHIAKITALKHAGPPTPPSEIHPAVPAAYQTIIMRALERDPRDRYSSAAEMRAAIAAALYGAN</sequence>
<dbReference type="InterPro" id="IPR029030">
    <property type="entry name" value="Caspase-like_dom_sf"/>
</dbReference>
<dbReference type="NCBIfam" id="NF047832">
    <property type="entry name" value="caspase_w_EACC1"/>
    <property type="match status" value="1"/>
</dbReference>
<name>A0ABV5DCJ1_9ACTN</name>
<evidence type="ECO:0000256" key="3">
    <source>
        <dbReference type="ARBA" id="ARBA00022777"/>
    </source>
</evidence>
<evidence type="ECO:0000256" key="5">
    <source>
        <dbReference type="PROSITE-ProRule" id="PRU10141"/>
    </source>
</evidence>